<evidence type="ECO:0000256" key="1">
    <source>
        <dbReference type="SAM" id="Phobius"/>
    </source>
</evidence>
<dbReference type="AlphaFoldDB" id="A0AAD5QJQ1"/>
<comment type="caution">
    <text evidence="2">The sequence shown here is derived from an EMBL/GenBank/DDBJ whole genome shotgun (WGS) entry which is preliminary data.</text>
</comment>
<keyword evidence="1" id="KW-0812">Transmembrane</keyword>
<organism evidence="2 3">
    <name type="scientific">Parelaphostrongylus tenuis</name>
    <name type="common">Meningeal worm</name>
    <dbReference type="NCBI Taxonomy" id="148309"/>
    <lineage>
        <taxon>Eukaryota</taxon>
        <taxon>Metazoa</taxon>
        <taxon>Ecdysozoa</taxon>
        <taxon>Nematoda</taxon>
        <taxon>Chromadorea</taxon>
        <taxon>Rhabditida</taxon>
        <taxon>Rhabditina</taxon>
        <taxon>Rhabditomorpha</taxon>
        <taxon>Strongyloidea</taxon>
        <taxon>Metastrongylidae</taxon>
        <taxon>Parelaphostrongylus</taxon>
    </lineage>
</organism>
<name>A0AAD5QJQ1_PARTN</name>
<keyword evidence="3" id="KW-1185">Reference proteome</keyword>
<evidence type="ECO:0000313" key="2">
    <source>
        <dbReference type="EMBL" id="KAJ1351085.1"/>
    </source>
</evidence>
<feature type="transmembrane region" description="Helical" evidence="1">
    <location>
        <begin position="6"/>
        <end position="29"/>
    </location>
</feature>
<reference evidence="2" key="1">
    <citation type="submission" date="2021-06" db="EMBL/GenBank/DDBJ databases">
        <title>Parelaphostrongylus tenuis whole genome reference sequence.</title>
        <authorList>
            <person name="Garwood T.J."/>
            <person name="Larsen P.A."/>
            <person name="Fountain-Jones N.M."/>
            <person name="Garbe J.R."/>
            <person name="Macchietto M.G."/>
            <person name="Kania S.A."/>
            <person name="Gerhold R.W."/>
            <person name="Richards J.E."/>
            <person name="Wolf T.M."/>
        </authorList>
    </citation>
    <scope>NUCLEOTIDE SEQUENCE</scope>
    <source>
        <strain evidence="2">MNPRO001-30</strain>
        <tissue evidence="2">Meninges</tissue>
    </source>
</reference>
<dbReference type="EMBL" id="JAHQIW010001001">
    <property type="protein sequence ID" value="KAJ1351085.1"/>
    <property type="molecule type" value="Genomic_DNA"/>
</dbReference>
<protein>
    <submittedName>
        <fullName evidence="2">Uncharacterized protein</fullName>
    </submittedName>
</protein>
<keyword evidence="1" id="KW-0472">Membrane</keyword>
<evidence type="ECO:0000313" key="3">
    <source>
        <dbReference type="Proteomes" id="UP001196413"/>
    </source>
</evidence>
<gene>
    <name evidence="2" type="ORF">KIN20_007032</name>
</gene>
<accession>A0AAD5QJQ1</accession>
<proteinExistence type="predicted"/>
<sequence length="129" mass="14714">MAFLASGSATITLMSIRIHYLVMLVLLSMHNTSTAQRRLYFKVGRPLFTNDANARIFSYRSVPWIVVVDGVKQMMDTNADADSTSTGLRLPLQNDLQSIISQMRNKVNENDSGAQDVRKQIFSRKFWKR</sequence>
<keyword evidence="1" id="KW-1133">Transmembrane helix</keyword>
<dbReference type="Proteomes" id="UP001196413">
    <property type="component" value="Unassembled WGS sequence"/>
</dbReference>